<dbReference type="InterPro" id="IPR016181">
    <property type="entry name" value="Acyl_CoA_acyltransferase"/>
</dbReference>
<dbReference type="PROSITE" id="PS51186">
    <property type="entry name" value="GNAT"/>
    <property type="match status" value="1"/>
</dbReference>
<dbReference type="EMBL" id="CAFBPN010000173">
    <property type="protein sequence ID" value="CAB5032067.1"/>
    <property type="molecule type" value="Genomic_DNA"/>
</dbReference>
<gene>
    <name evidence="4" type="ORF">UFOPK4098_01653</name>
    <name evidence="5" type="ORF">UFOPK4347_01888</name>
</gene>
<keyword evidence="2" id="KW-0012">Acyltransferase</keyword>
<dbReference type="GO" id="GO:0016747">
    <property type="term" value="F:acyltransferase activity, transferring groups other than amino-acyl groups"/>
    <property type="evidence" value="ECO:0007669"/>
    <property type="project" value="InterPro"/>
</dbReference>
<dbReference type="SUPFAM" id="SSF55729">
    <property type="entry name" value="Acyl-CoA N-acyltransferases (Nat)"/>
    <property type="match status" value="1"/>
</dbReference>
<dbReference type="EMBL" id="CAFBQU010000128">
    <property type="protein sequence ID" value="CAB5068680.1"/>
    <property type="molecule type" value="Genomic_DNA"/>
</dbReference>
<dbReference type="AlphaFoldDB" id="A0A6J7RTF5"/>
<organism evidence="4">
    <name type="scientific">freshwater metagenome</name>
    <dbReference type="NCBI Taxonomy" id="449393"/>
    <lineage>
        <taxon>unclassified sequences</taxon>
        <taxon>metagenomes</taxon>
        <taxon>ecological metagenomes</taxon>
    </lineage>
</organism>
<dbReference type="CDD" id="cd04301">
    <property type="entry name" value="NAT_SF"/>
    <property type="match status" value="1"/>
</dbReference>
<evidence type="ECO:0000313" key="5">
    <source>
        <dbReference type="EMBL" id="CAB5068680.1"/>
    </source>
</evidence>
<dbReference type="Pfam" id="PF00583">
    <property type="entry name" value="Acetyltransf_1"/>
    <property type="match status" value="1"/>
</dbReference>
<evidence type="ECO:0000256" key="2">
    <source>
        <dbReference type="ARBA" id="ARBA00023315"/>
    </source>
</evidence>
<keyword evidence="1" id="KW-0808">Transferase</keyword>
<accession>A0A6J7RTF5</accession>
<name>A0A6J7RTF5_9ZZZZ</name>
<evidence type="ECO:0000313" key="4">
    <source>
        <dbReference type="EMBL" id="CAB5032067.1"/>
    </source>
</evidence>
<reference evidence="4" key="1">
    <citation type="submission" date="2020-05" db="EMBL/GenBank/DDBJ databases">
        <authorList>
            <person name="Chiriac C."/>
            <person name="Salcher M."/>
            <person name="Ghai R."/>
            <person name="Kavagutti S V."/>
        </authorList>
    </citation>
    <scope>NUCLEOTIDE SEQUENCE</scope>
</reference>
<evidence type="ECO:0000259" key="3">
    <source>
        <dbReference type="PROSITE" id="PS51186"/>
    </source>
</evidence>
<dbReference type="PANTHER" id="PTHR43072:SF23">
    <property type="entry name" value="UPF0039 PROTEIN C11D3.02C"/>
    <property type="match status" value="1"/>
</dbReference>
<evidence type="ECO:0000256" key="1">
    <source>
        <dbReference type="ARBA" id="ARBA00022679"/>
    </source>
</evidence>
<protein>
    <submittedName>
        <fullName evidence="4">Unannotated protein</fullName>
    </submittedName>
</protein>
<sequence>MSFPATSPRPPDGIAIRLATTADAPAIAAIYNHEVDNTTATFDLVPRSIAEQEAWLSARSGAFSAIVAVNREGQVLGFGSLSPYKERAAYRTSVEDSVYVDRSLARRGLGRLILEHLLDIAENSGFHAVFARIEASGMASRALHEKCGFRLVGVETEVGRKFNRWLDVAVMECLLHERPR</sequence>
<dbReference type="Gene3D" id="3.40.630.30">
    <property type="match status" value="1"/>
</dbReference>
<dbReference type="PANTHER" id="PTHR43072">
    <property type="entry name" value="N-ACETYLTRANSFERASE"/>
    <property type="match status" value="1"/>
</dbReference>
<feature type="domain" description="N-acetyltransferase" evidence="3">
    <location>
        <begin position="14"/>
        <end position="176"/>
    </location>
</feature>
<dbReference type="InterPro" id="IPR000182">
    <property type="entry name" value="GNAT_dom"/>
</dbReference>
<proteinExistence type="predicted"/>